<evidence type="ECO:0000313" key="5">
    <source>
        <dbReference type="EMBL" id="CDW72302.1"/>
    </source>
</evidence>
<evidence type="ECO:0000256" key="2">
    <source>
        <dbReference type="ARBA" id="ARBA00022679"/>
    </source>
</evidence>
<proteinExistence type="predicted"/>
<keyword evidence="6" id="KW-1185">Reference proteome</keyword>
<dbReference type="InParanoid" id="A0A077ZQZ7"/>
<dbReference type="InterPro" id="IPR004166">
    <property type="entry name" value="a-kinase_dom"/>
</dbReference>
<dbReference type="AlphaFoldDB" id="A0A077ZQZ7"/>
<dbReference type="Gene3D" id="3.20.200.10">
    <property type="entry name" value="MHCK/EF2 kinase"/>
    <property type="match status" value="1"/>
</dbReference>
<reference evidence="5 6" key="1">
    <citation type="submission" date="2014-06" db="EMBL/GenBank/DDBJ databases">
        <authorList>
            <person name="Swart Estienne"/>
        </authorList>
    </citation>
    <scope>NUCLEOTIDE SEQUENCE [LARGE SCALE GENOMIC DNA]</scope>
    <source>
        <strain evidence="5 6">130c</strain>
    </source>
</reference>
<dbReference type="EMBL" id="CCKQ01001196">
    <property type="protein sequence ID" value="CDW72302.1"/>
    <property type="molecule type" value="Genomic_DNA"/>
</dbReference>
<dbReference type="SUPFAM" id="SSF56112">
    <property type="entry name" value="Protein kinase-like (PK-like)"/>
    <property type="match status" value="1"/>
</dbReference>
<dbReference type="PROSITE" id="PS51158">
    <property type="entry name" value="ALPHA_KINASE"/>
    <property type="match status" value="1"/>
</dbReference>
<sequence>MVTGGLVMITDVQGWKLEVGQYVMTDPIVFSKERNSLGLIDWGDEGMKKWIQNHECNKICHSISMERDEELIQNLQTYLDKFKSKKLQDLLFELDIITGKQPQDTNE</sequence>
<feature type="domain" description="Alpha-type protein kinase" evidence="4">
    <location>
        <begin position="1"/>
        <end position="68"/>
    </location>
</feature>
<keyword evidence="3 5" id="KW-0418">Kinase</keyword>
<accession>A0A077ZQZ7</accession>
<keyword evidence="2" id="KW-0808">Transferase</keyword>
<dbReference type="InterPro" id="IPR011009">
    <property type="entry name" value="Kinase-like_dom_sf"/>
</dbReference>
<evidence type="ECO:0000256" key="1">
    <source>
        <dbReference type="ARBA" id="ARBA00022527"/>
    </source>
</evidence>
<dbReference type="GO" id="GO:0004674">
    <property type="term" value="F:protein serine/threonine kinase activity"/>
    <property type="evidence" value="ECO:0007669"/>
    <property type="project" value="UniProtKB-KW"/>
</dbReference>
<dbReference type="Pfam" id="PF02816">
    <property type="entry name" value="Alpha_kinase"/>
    <property type="match status" value="1"/>
</dbReference>
<evidence type="ECO:0000313" key="6">
    <source>
        <dbReference type="Proteomes" id="UP000039865"/>
    </source>
</evidence>
<evidence type="ECO:0000256" key="3">
    <source>
        <dbReference type="ARBA" id="ARBA00022777"/>
    </source>
</evidence>
<dbReference type="Proteomes" id="UP000039865">
    <property type="component" value="Unassembled WGS sequence"/>
</dbReference>
<protein>
    <submittedName>
        <fullName evidence="5">Myosin heavy chain kinase a-like protein</fullName>
    </submittedName>
</protein>
<organism evidence="5 6">
    <name type="scientific">Stylonychia lemnae</name>
    <name type="common">Ciliate</name>
    <dbReference type="NCBI Taxonomy" id="5949"/>
    <lineage>
        <taxon>Eukaryota</taxon>
        <taxon>Sar</taxon>
        <taxon>Alveolata</taxon>
        <taxon>Ciliophora</taxon>
        <taxon>Intramacronucleata</taxon>
        <taxon>Spirotrichea</taxon>
        <taxon>Stichotrichia</taxon>
        <taxon>Sporadotrichida</taxon>
        <taxon>Oxytrichidae</taxon>
        <taxon>Stylonychinae</taxon>
        <taxon>Stylonychia</taxon>
    </lineage>
</organism>
<keyword evidence="1" id="KW-0723">Serine/threonine-protein kinase</keyword>
<dbReference type="OrthoDB" id="301415at2759"/>
<name>A0A077ZQZ7_STYLE</name>
<gene>
    <name evidence="5" type="primary">Contig16277.g17344</name>
    <name evidence="5" type="ORF">STYLEM_1261</name>
</gene>
<evidence type="ECO:0000259" key="4">
    <source>
        <dbReference type="PROSITE" id="PS51158"/>
    </source>
</evidence>
<dbReference type="GO" id="GO:0005524">
    <property type="term" value="F:ATP binding"/>
    <property type="evidence" value="ECO:0007669"/>
    <property type="project" value="InterPro"/>
</dbReference>